<dbReference type="Pfam" id="PF12833">
    <property type="entry name" value="HTH_18"/>
    <property type="match status" value="1"/>
</dbReference>
<reference evidence="5 6" key="1">
    <citation type="submission" date="2021-04" db="EMBL/GenBank/DDBJ databases">
        <title>The genome sequence of Ideonella sp. 3Y2.</title>
        <authorList>
            <person name="Liu Y."/>
        </authorList>
    </citation>
    <scope>NUCLEOTIDE SEQUENCE [LARGE SCALE GENOMIC DNA]</scope>
    <source>
        <strain evidence="5 6">3Y2</strain>
    </source>
</reference>
<dbReference type="SMART" id="SM00342">
    <property type="entry name" value="HTH_ARAC"/>
    <property type="match status" value="1"/>
</dbReference>
<comment type="caution">
    <text evidence="5">The sequence shown here is derived from an EMBL/GenBank/DDBJ whole genome shotgun (WGS) entry which is preliminary data.</text>
</comment>
<evidence type="ECO:0000256" key="2">
    <source>
        <dbReference type="ARBA" id="ARBA00023125"/>
    </source>
</evidence>
<dbReference type="SUPFAM" id="SSF46689">
    <property type="entry name" value="Homeodomain-like"/>
    <property type="match status" value="2"/>
</dbReference>
<dbReference type="InterPro" id="IPR009057">
    <property type="entry name" value="Homeodomain-like_sf"/>
</dbReference>
<evidence type="ECO:0000256" key="3">
    <source>
        <dbReference type="ARBA" id="ARBA00023163"/>
    </source>
</evidence>
<dbReference type="AlphaFoldDB" id="A0A940YE55"/>
<keyword evidence="1" id="KW-0805">Transcription regulation</keyword>
<protein>
    <submittedName>
        <fullName evidence="5">Helix-turn-helix transcriptional regulator</fullName>
    </submittedName>
</protein>
<dbReference type="InterPro" id="IPR018060">
    <property type="entry name" value="HTH_AraC"/>
</dbReference>
<gene>
    <name evidence="5" type="ORF">KAK03_18780</name>
</gene>
<dbReference type="EMBL" id="JAGQDD010000017">
    <property type="protein sequence ID" value="MBQ0932528.1"/>
    <property type="molecule type" value="Genomic_DNA"/>
</dbReference>
<dbReference type="Proteomes" id="UP000676246">
    <property type="component" value="Unassembled WGS sequence"/>
</dbReference>
<dbReference type="GO" id="GO:0003700">
    <property type="term" value="F:DNA-binding transcription factor activity"/>
    <property type="evidence" value="ECO:0007669"/>
    <property type="project" value="InterPro"/>
</dbReference>
<accession>A0A940YE55</accession>
<dbReference type="PROSITE" id="PS01124">
    <property type="entry name" value="HTH_ARAC_FAMILY_2"/>
    <property type="match status" value="1"/>
</dbReference>
<proteinExistence type="predicted"/>
<name>A0A940YE55_9BURK</name>
<evidence type="ECO:0000259" key="4">
    <source>
        <dbReference type="PROSITE" id="PS01124"/>
    </source>
</evidence>
<keyword evidence="3" id="KW-0804">Transcription</keyword>
<sequence length="268" mass="29603">MTRLPAEAADECVRVRLYLWPHRLLYIGPGPSTRSHRHHAAQICWGLDGSLRSRIEPHGKWEAWNGFRVLPDQPHAFDAKDAQVAMLFMESEGAEYACVEGRLHTDECIVPFQPPHPAAAGLATLAAEGGTIDEADAICRAWLGLGSVNASGRGRDARIVRALQVLQSAIDRPVRLQSLANQLNVSPSWLSHRFVEETGVPLRRYVVWTRLRRAVESVLQGASWTEAAHAVGFSDSAHLSRSFRDNFGIAPSSLIGRRDQISVCFDKG</sequence>
<evidence type="ECO:0000313" key="6">
    <source>
        <dbReference type="Proteomes" id="UP000676246"/>
    </source>
</evidence>
<evidence type="ECO:0000256" key="1">
    <source>
        <dbReference type="ARBA" id="ARBA00023015"/>
    </source>
</evidence>
<dbReference type="InterPro" id="IPR050204">
    <property type="entry name" value="AraC_XylS_family_regulators"/>
</dbReference>
<dbReference type="PANTHER" id="PTHR46796">
    <property type="entry name" value="HTH-TYPE TRANSCRIPTIONAL ACTIVATOR RHAS-RELATED"/>
    <property type="match status" value="1"/>
</dbReference>
<dbReference type="RefSeq" id="WP_210856176.1">
    <property type="nucleotide sequence ID" value="NZ_JAGQDD010000017.1"/>
</dbReference>
<keyword evidence="6" id="KW-1185">Reference proteome</keyword>
<dbReference type="Gene3D" id="1.10.10.60">
    <property type="entry name" value="Homeodomain-like"/>
    <property type="match status" value="1"/>
</dbReference>
<keyword evidence="2" id="KW-0238">DNA-binding</keyword>
<dbReference type="GO" id="GO:0043565">
    <property type="term" value="F:sequence-specific DNA binding"/>
    <property type="evidence" value="ECO:0007669"/>
    <property type="project" value="InterPro"/>
</dbReference>
<organism evidence="5 6">
    <name type="scientific">Ideonella alba</name>
    <dbReference type="NCBI Taxonomy" id="2824118"/>
    <lineage>
        <taxon>Bacteria</taxon>
        <taxon>Pseudomonadati</taxon>
        <taxon>Pseudomonadota</taxon>
        <taxon>Betaproteobacteria</taxon>
        <taxon>Burkholderiales</taxon>
        <taxon>Sphaerotilaceae</taxon>
        <taxon>Ideonella</taxon>
    </lineage>
</organism>
<evidence type="ECO:0000313" key="5">
    <source>
        <dbReference type="EMBL" id="MBQ0932528.1"/>
    </source>
</evidence>
<feature type="domain" description="HTH araC/xylS-type" evidence="4">
    <location>
        <begin position="160"/>
        <end position="257"/>
    </location>
</feature>